<dbReference type="PROSITE" id="PS00560">
    <property type="entry name" value="CARBOXYPEPT_SER_HIS"/>
    <property type="match status" value="1"/>
</dbReference>
<keyword evidence="7" id="KW-1185">Reference proteome</keyword>
<keyword evidence="5" id="KW-0325">Glycoprotein</keyword>
<dbReference type="InterPro" id="IPR001563">
    <property type="entry name" value="Peptidase_S10"/>
</dbReference>
<dbReference type="Pfam" id="PF00450">
    <property type="entry name" value="Peptidase_S10"/>
    <property type="match status" value="1"/>
</dbReference>
<gene>
    <name evidence="6" type="ORF">PCOR1329_LOCUS46315</name>
</gene>
<dbReference type="Proteomes" id="UP001189429">
    <property type="component" value="Unassembled WGS sequence"/>
</dbReference>
<accession>A0ABN9U8Z4</accession>
<evidence type="ECO:0000313" key="7">
    <source>
        <dbReference type="Proteomes" id="UP001189429"/>
    </source>
</evidence>
<comment type="caution">
    <text evidence="6">The sequence shown here is derived from an EMBL/GenBank/DDBJ whole genome shotgun (WGS) entry which is preliminary data.</text>
</comment>
<protein>
    <recommendedName>
        <fullName evidence="8">Carboxypeptidase</fullName>
    </recommendedName>
</protein>
<dbReference type="EMBL" id="CAUYUJ010015571">
    <property type="protein sequence ID" value="CAK0855727.1"/>
    <property type="molecule type" value="Genomic_DNA"/>
</dbReference>
<dbReference type="PANTHER" id="PTHR11802:SF113">
    <property type="entry name" value="SERINE CARBOXYPEPTIDASE CTSA-4.1"/>
    <property type="match status" value="1"/>
</dbReference>
<dbReference type="InterPro" id="IPR033124">
    <property type="entry name" value="Ser_caboxypep_his_AS"/>
</dbReference>
<keyword evidence="4" id="KW-0378">Hydrolase</keyword>
<evidence type="ECO:0000256" key="4">
    <source>
        <dbReference type="ARBA" id="ARBA00022801"/>
    </source>
</evidence>
<reference evidence="6" key="1">
    <citation type="submission" date="2023-10" db="EMBL/GenBank/DDBJ databases">
        <authorList>
            <person name="Chen Y."/>
            <person name="Shah S."/>
            <person name="Dougan E. K."/>
            <person name="Thang M."/>
            <person name="Chan C."/>
        </authorList>
    </citation>
    <scope>NUCLEOTIDE SEQUENCE [LARGE SCALE GENOMIC DNA]</scope>
</reference>
<evidence type="ECO:0000256" key="2">
    <source>
        <dbReference type="ARBA" id="ARBA00022645"/>
    </source>
</evidence>
<dbReference type="Gene3D" id="3.40.50.1820">
    <property type="entry name" value="alpha/beta hydrolase"/>
    <property type="match status" value="1"/>
</dbReference>
<name>A0ABN9U8Z4_9DINO</name>
<dbReference type="PANTHER" id="PTHR11802">
    <property type="entry name" value="SERINE PROTEASE FAMILY S10 SERINE CARBOXYPEPTIDASE"/>
    <property type="match status" value="1"/>
</dbReference>
<evidence type="ECO:0000313" key="6">
    <source>
        <dbReference type="EMBL" id="CAK0855727.1"/>
    </source>
</evidence>
<evidence type="ECO:0000256" key="3">
    <source>
        <dbReference type="ARBA" id="ARBA00022670"/>
    </source>
</evidence>
<comment type="similarity">
    <text evidence="1">Belongs to the peptidase S10 family.</text>
</comment>
<proteinExistence type="inferred from homology"/>
<keyword evidence="2" id="KW-0121">Carboxypeptidase</keyword>
<evidence type="ECO:0000256" key="1">
    <source>
        <dbReference type="ARBA" id="ARBA00009431"/>
    </source>
</evidence>
<dbReference type="InterPro" id="IPR029058">
    <property type="entry name" value="AB_hydrolase_fold"/>
</dbReference>
<evidence type="ECO:0000256" key="5">
    <source>
        <dbReference type="ARBA" id="ARBA00023180"/>
    </source>
</evidence>
<sequence length="256" mass="27882">MGIGNGLTDPQEQCKWYQEYMCTGAGHATPPINSSVECTALKAATAACDATLAACDSGVPAVSQAGCGAAMETCALGFQLPYMATGLNPYDVRIKCDKLPLCYDMSNDVTYLNDKDVQKQLGVDKNFESYNLIVNKAFSLDFMKNSHMLIPLMLAAGIDVLVYSGDQDFICNWLGNEKWVQALEWDHKQEFNAAVKTPYKVFGKEVGELQSFANLRFLRVAQAGHMVPLDQPEAALGMVNDLLAGAFLKSNLEVVV</sequence>
<dbReference type="SUPFAM" id="SSF53474">
    <property type="entry name" value="alpha/beta-Hydrolases"/>
    <property type="match status" value="1"/>
</dbReference>
<keyword evidence="3" id="KW-0645">Protease</keyword>
<evidence type="ECO:0008006" key="8">
    <source>
        <dbReference type="Google" id="ProtNLM"/>
    </source>
</evidence>
<organism evidence="6 7">
    <name type="scientific">Prorocentrum cordatum</name>
    <dbReference type="NCBI Taxonomy" id="2364126"/>
    <lineage>
        <taxon>Eukaryota</taxon>
        <taxon>Sar</taxon>
        <taxon>Alveolata</taxon>
        <taxon>Dinophyceae</taxon>
        <taxon>Prorocentrales</taxon>
        <taxon>Prorocentraceae</taxon>
        <taxon>Prorocentrum</taxon>
    </lineage>
</organism>